<dbReference type="Proteomes" id="UP000215145">
    <property type="component" value="Unassembled WGS sequence"/>
</dbReference>
<dbReference type="GO" id="GO:0009097">
    <property type="term" value="P:isoleucine biosynthetic process"/>
    <property type="evidence" value="ECO:0007669"/>
    <property type="project" value="TreeGrafter"/>
</dbReference>
<comment type="caution">
    <text evidence="3">The sequence shown here is derived from an EMBL/GenBank/DDBJ whole genome shotgun (WGS) entry which is preliminary data.</text>
</comment>
<dbReference type="InterPro" id="IPR045229">
    <property type="entry name" value="TPP_enz"/>
</dbReference>
<dbReference type="GO" id="GO:0050660">
    <property type="term" value="F:flavin adenine dinucleotide binding"/>
    <property type="evidence" value="ECO:0007669"/>
    <property type="project" value="TreeGrafter"/>
</dbReference>
<organism evidence="3 4">
    <name type="scientific">Paenibacillus herberti</name>
    <dbReference type="NCBI Taxonomy" id="1619309"/>
    <lineage>
        <taxon>Bacteria</taxon>
        <taxon>Bacillati</taxon>
        <taxon>Bacillota</taxon>
        <taxon>Bacilli</taxon>
        <taxon>Bacillales</taxon>
        <taxon>Paenibacillaceae</taxon>
        <taxon>Paenibacillus</taxon>
    </lineage>
</organism>
<dbReference type="GO" id="GO:0003984">
    <property type="term" value="F:acetolactate synthase activity"/>
    <property type="evidence" value="ECO:0007669"/>
    <property type="project" value="TreeGrafter"/>
</dbReference>
<dbReference type="AlphaFoldDB" id="A0A229NUT4"/>
<sequence>MNGSDSIMTVWAAKGLRQLFYDRTSETPLGCSLIATARKAGISVHGRSSLLAALSAAEGYALASDGVPSAAIGTSAELSPSEISAVEGFALSSLPLLLIKPSASHGKADSTATVRQSSCPFKWTTALDEEAANLLQLEKAYYLAAGGGRRGPVLVELSPPLVCRNLQLASSFGGYEESEDFFQLLDSEPPIHDIELDRIMNGLYRAKCPLLVVGGGVRHSGASAELKQLMRLTGIPTAATPGGLDTLPTDDRQSIGLLFPNAPNARTVDYVLTLGCEQLPYQTAGACVDIRVLPPGNPNMLWIQSDIRLFLTALIARWEARGLSIPVAASASELKKSREASISNSLIEPKKNVAVFKAYAVSKSLPAAINANPAVINTSPAAIKANSAPVRRFPGTVLLARREQPGLLPLLQSLRLQQGQRLLLVSGASGCEYDAAQGVAQALPDGHVTLLLPPDTTISSFGMLQPRFGSASPRDSASAMPFFRLANRLPAPVRTKA</sequence>
<dbReference type="RefSeq" id="WP_089526200.1">
    <property type="nucleotide sequence ID" value="NZ_NMUQ01000003.1"/>
</dbReference>
<feature type="domain" description="Thiamine pyrophosphate enzyme central" evidence="2">
    <location>
        <begin position="197"/>
        <end position="284"/>
    </location>
</feature>
<dbReference type="Gene3D" id="3.40.50.970">
    <property type="match status" value="1"/>
</dbReference>
<dbReference type="Pfam" id="PF00205">
    <property type="entry name" value="TPP_enzyme_M"/>
    <property type="match status" value="1"/>
</dbReference>
<dbReference type="EMBL" id="NMUQ01000003">
    <property type="protein sequence ID" value="OXM13495.1"/>
    <property type="molecule type" value="Genomic_DNA"/>
</dbReference>
<reference evidence="3 4" key="1">
    <citation type="submission" date="2017-07" db="EMBL/GenBank/DDBJ databases">
        <title>Paenibacillus herberti R33 genome sequencing and assembly.</title>
        <authorList>
            <person name="Su W."/>
        </authorList>
    </citation>
    <scope>NUCLEOTIDE SEQUENCE [LARGE SCALE GENOMIC DNA]</scope>
    <source>
        <strain evidence="3 4">R33</strain>
    </source>
</reference>
<keyword evidence="4" id="KW-1185">Reference proteome</keyword>
<evidence type="ECO:0000256" key="1">
    <source>
        <dbReference type="ARBA" id="ARBA00007812"/>
    </source>
</evidence>
<dbReference type="SUPFAM" id="SSF52467">
    <property type="entry name" value="DHS-like NAD/FAD-binding domain"/>
    <property type="match status" value="1"/>
</dbReference>
<dbReference type="OrthoDB" id="2675957at2"/>
<dbReference type="PANTHER" id="PTHR18968">
    <property type="entry name" value="THIAMINE PYROPHOSPHATE ENZYMES"/>
    <property type="match status" value="1"/>
</dbReference>
<dbReference type="GO" id="GO:0005948">
    <property type="term" value="C:acetolactate synthase complex"/>
    <property type="evidence" value="ECO:0007669"/>
    <property type="project" value="TreeGrafter"/>
</dbReference>
<dbReference type="GO" id="GO:0000287">
    <property type="term" value="F:magnesium ion binding"/>
    <property type="evidence" value="ECO:0007669"/>
    <property type="project" value="InterPro"/>
</dbReference>
<dbReference type="GO" id="GO:0009099">
    <property type="term" value="P:L-valine biosynthetic process"/>
    <property type="evidence" value="ECO:0007669"/>
    <property type="project" value="TreeGrafter"/>
</dbReference>
<dbReference type="PANTHER" id="PTHR18968:SF142">
    <property type="entry name" value="ACETOLACTATE SYNTHASE"/>
    <property type="match status" value="1"/>
</dbReference>
<dbReference type="GO" id="GO:0030976">
    <property type="term" value="F:thiamine pyrophosphate binding"/>
    <property type="evidence" value="ECO:0007669"/>
    <property type="project" value="InterPro"/>
</dbReference>
<evidence type="ECO:0000313" key="3">
    <source>
        <dbReference type="EMBL" id="OXM13495.1"/>
    </source>
</evidence>
<dbReference type="InterPro" id="IPR029035">
    <property type="entry name" value="DHS-like_NAD/FAD-binding_dom"/>
</dbReference>
<protein>
    <recommendedName>
        <fullName evidence="2">Thiamine pyrophosphate enzyme central domain-containing protein</fullName>
    </recommendedName>
</protein>
<dbReference type="Gene3D" id="3.40.50.1220">
    <property type="entry name" value="TPP-binding domain"/>
    <property type="match status" value="1"/>
</dbReference>
<proteinExistence type="inferred from homology"/>
<evidence type="ECO:0000259" key="2">
    <source>
        <dbReference type="Pfam" id="PF00205"/>
    </source>
</evidence>
<name>A0A229NUT4_9BACL</name>
<accession>A0A229NUT4</accession>
<comment type="similarity">
    <text evidence="1">Belongs to the TPP enzyme family.</text>
</comment>
<gene>
    <name evidence="3" type="ORF">CGZ75_20870</name>
</gene>
<evidence type="ECO:0000313" key="4">
    <source>
        <dbReference type="Proteomes" id="UP000215145"/>
    </source>
</evidence>
<dbReference type="InterPro" id="IPR012000">
    <property type="entry name" value="Thiamin_PyroP_enz_cen_dom"/>
</dbReference>